<evidence type="ECO:0000256" key="3">
    <source>
        <dbReference type="ARBA" id="ARBA00022964"/>
    </source>
</evidence>
<evidence type="ECO:0000256" key="5">
    <source>
        <dbReference type="ARBA" id="ARBA00023004"/>
    </source>
</evidence>
<evidence type="ECO:0000313" key="7">
    <source>
        <dbReference type="EMBL" id="KEF54487.1"/>
    </source>
</evidence>
<evidence type="ECO:0000313" key="8">
    <source>
        <dbReference type="Proteomes" id="UP000027920"/>
    </source>
</evidence>
<dbReference type="Proteomes" id="UP000027920">
    <property type="component" value="Unassembled WGS sequence"/>
</dbReference>
<dbReference type="InterPro" id="IPR006620">
    <property type="entry name" value="Pro_4_hyd_alph"/>
</dbReference>
<dbReference type="GeneID" id="25284562"/>
<accession>A0A072P452</accession>
<gene>
    <name evidence="7" type="ORF">A1O9_09654</name>
</gene>
<dbReference type="OrthoDB" id="4540756at2759"/>
<dbReference type="Pfam" id="PF13640">
    <property type="entry name" value="2OG-FeII_Oxy_3"/>
    <property type="match status" value="1"/>
</dbReference>
<keyword evidence="2" id="KW-0479">Metal-binding</keyword>
<dbReference type="VEuPathDB" id="FungiDB:A1O9_09654"/>
<reference evidence="7 8" key="1">
    <citation type="submission" date="2013-03" db="EMBL/GenBank/DDBJ databases">
        <title>The Genome Sequence of Exophiala aquamarina CBS 119918.</title>
        <authorList>
            <consortium name="The Broad Institute Genomics Platform"/>
            <person name="Cuomo C."/>
            <person name="de Hoog S."/>
            <person name="Gorbushina A."/>
            <person name="Walker B."/>
            <person name="Young S.K."/>
            <person name="Zeng Q."/>
            <person name="Gargeya S."/>
            <person name="Fitzgerald M."/>
            <person name="Haas B."/>
            <person name="Abouelleil A."/>
            <person name="Allen A.W."/>
            <person name="Alvarado L."/>
            <person name="Arachchi H.M."/>
            <person name="Berlin A.M."/>
            <person name="Chapman S.B."/>
            <person name="Gainer-Dewar J."/>
            <person name="Goldberg J."/>
            <person name="Griggs A."/>
            <person name="Gujja S."/>
            <person name="Hansen M."/>
            <person name="Howarth C."/>
            <person name="Imamovic A."/>
            <person name="Ireland A."/>
            <person name="Larimer J."/>
            <person name="McCowan C."/>
            <person name="Murphy C."/>
            <person name="Pearson M."/>
            <person name="Poon T.W."/>
            <person name="Priest M."/>
            <person name="Roberts A."/>
            <person name="Saif S."/>
            <person name="Shea T."/>
            <person name="Sisk P."/>
            <person name="Sykes S."/>
            <person name="Wortman J."/>
            <person name="Nusbaum C."/>
            <person name="Birren B."/>
        </authorList>
    </citation>
    <scope>NUCLEOTIDE SEQUENCE [LARGE SCALE GENOMIC DNA]</scope>
    <source>
        <strain evidence="7 8">CBS 119918</strain>
    </source>
</reference>
<dbReference type="EMBL" id="AMGV01000010">
    <property type="protein sequence ID" value="KEF54487.1"/>
    <property type="molecule type" value="Genomic_DNA"/>
</dbReference>
<comment type="cofactor">
    <cofactor evidence="1">
        <name>L-ascorbate</name>
        <dbReference type="ChEBI" id="CHEBI:38290"/>
    </cofactor>
</comment>
<evidence type="ECO:0000256" key="1">
    <source>
        <dbReference type="ARBA" id="ARBA00001961"/>
    </source>
</evidence>
<comment type="caution">
    <text evidence="7">The sequence shown here is derived from an EMBL/GenBank/DDBJ whole genome shotgun (WGS) entry which is preliminary data.</text>
</comment>
<dbReference type="AlphaFoldDB" id="A0A072P452"/>
<dbReference type="PANTHER" id="PTHR10869:SF241">
    <property type="entry name" value="FE2OG DIOXYGENASE DOMAIN-CONTAINING PROTEIN"/>
    <property type="match status" value="1"/>
</dbReference>
<organism evidence="7 8">
    <name type="scientific">Exophiala aquamarina CBS 119918</name>
    <dbReference type="NCBI Taxonomy" id="1182545"/>
    <lineage>
        <taxon>Eukaryota</taxon>
        <taxon>Fungi</taxon>
        <taxon>Dikarya</taxon>
        <taxon>Ascomycota</taxon>
        <taxon>Pezizomycotina</taxon>
        <taxon>Eurotiomycetes</taxon>
        <taxon>Chaetothyriomycetidae</taxon>
        <taxon>Chaetothyriales</taxon>
        <taxon>Herpotrichiellaceae</taxon>
        <taxon>Exophiala</taxon>
    </lineage>
</organism>
<feature type="domain" description="Prolyl 4-hydroxylase alpha subunit" evidence="6">
    <location>
        <begin position="36"/>
        <end position="274"/>
    </location>
</feature>
<sequence length="286" mass="32467">MATFTVPADFLAGPGPEVNVTRVDFAQTQCPEFAGSYAVVLDNVLSPDECTQLVNFAEQSSGGEPGNGKWERAMVNIGGGKQKIYTDIRNCDRIIWDDPVLVDRIWQRCRPHVPEVEKLKDNKSVMGLRPVQRGESYVMTRLNERMRFLKYAGGEYFNGKRAHPVWILILTERLNLHHVGANALVVPTVHCDGMYITPDNSECSFYTLHLYLNQRDADNDLVGGATSFHGQDMEREYNVFPKTGRVLLFQHRGLWHSGQQVEAGVKYTLRTDLMFKRDDQESEGRN</sequence>
<keyword evidence="4" id="KW-0560">Oxidoreductase</keyword>
<dbReference type="GO" id="GO:0004656">
    <property type="term" value="F:procollagen-proline 4-dioxygenase activity"/>
    <property type="evidence" value="ECO:0007669"/>
    <property type="project" value="TreeGrafter"/>
</dbReference>
<dbReference type="PANTHER" id="PTHR10869">
    <property type="entry name" value="PROLYL 4-HYDROXYLASE ALPHA SUBUNIT"/>
    <property type="match status" value="1"/>
</dbReference>
<dbReference type="InterPro" id="IPR045054">
    <property type="entry name" value="P4HA-like"/>
</dbReference>
<evidence type="ECO:0000256" key="2">
    <source>
        <dbReference type="ARBA" id="ARBA00022723"/>
    </source>
</evidence>
<proteinExistence type="predicted"/>
<dbReference type="GO" id="GO:0005506">
    <property type="term" value="F:iron ion binding"/>
    <property type="evidence" value="ECO:0007669"/>
    <property type="project" value="InterPro"/>
</dbReference>
<evidence type="ECO:0000259" key="6">
    <source>
        <dbReference type="SMART" id="SM00702"/>
    </source>
</evidence>
<protein>
    <recommendedName>
        <fullName evidence="6">Prolyl 4-hydroxylase alpha subunit domain-containing protein</fullName>
    </recommendedName>
</protein>
<dbReference type="InterPro" id="IPR044862">
    <property type="entry name" value="Pro_4_hyd_alph_FE2OG_OXY"/>
</dbReference>
<dbReference type="GO" id="GO:0005783">
    <property type="term" value="C:endoplasmic reticulum"/>
    <property type="evidence" value="ECO:0007669"/>
    <property type="project" value="TreeGrafter"/>
</dbReference>
<dbReference type="SMART" id="SM00702">
    <property type="entry name" value="P4Hc"/>
    <property type="match status" value="1"/>
</dbReference>
<name>A0A072P452_9EURO</name>
<dbReference type="GO" id="GO:0031418">
    <property type="term" value="F:L-ascorbic acid binding"/>
    <property type="evidence" value="ECO:0007669"/>
    <property type="project" value="InterPro"/>
</dbReference>
<dbReference type="Gene3D" id="2.60.120.620">
    <property type="entry name" value="q2cbj1_9rhob like domain"/>
    <property type="match status" value="1"/>
</dbReference>
<keyword evidence="3" id="KW-0223">Dioxygenase</keyword>
<dbReference type="HOGENOM" id="CLU_041456_2_1_1"/>
<keyword evidence="5" id="KW-0408">Iron</keyword>
<evidence type="ECO:0000256" key="4">
    <source>
        <dbReference type="ARBA" id="ARBA00023002"/>
    </source>
</evidence>
<keyword evidence="8" id="KW-1185">Reference proteome</keyword>
<dbReference type="STRING" id="1182545.A0A072P452"/>
<dbReference type="RefSeq" id="XP_013257077.1">
    <property type="nucleotide sequence ID" value="XM_013401623.1"/>
</dbReference>